<keyword evidence="5" id="KW-0812">Transmembrane</keyword>
<gene>
    <name evidence="8" type="ORF">CW360_12915</name>
</gene>
<dbReference type="InterPro" id="IPR043128">
    <property type="entry name" value="Rev_trsase/Diguanyl_cyclase"/>
</dbReference>
<feature type="chain" id="PRO_5014170758" description="diguanylate cyclase" evidence="6">
    <location>
        <begin position="18"/>
        <end position="467"/>
    </location>
</feature>
<evidence type="ECO:0000313" key="9">
    <source>
        <dbReference type="Proteomes" id="UP000242861"/>
    </source>
</evidence>
<dbReference type="SMART" id="SM00267">
    <property type="entry name" value="GGDEF"/>
    <property type="match status" value="1"/>
</dbReference>
<dbReference type="CDD" id="cd13708">
    <property type="entry name" value="PBP2_BvgS_like_1"/>
    <property type="match status" value="1"/>
</dbReference>
<comment type="subcellular location">
    <subcellularLocation>
        <location evidence="2">Cell inner membrane</location>
    </subcellularLocation>
</comment>
<dbReference type="InterPro" id="IPR001638">
    <property type="entry name" value="Solute-binding_3/MltF_N"/>
</dbReference>
<feature type="signal peptide" evidence="6">
    <location>
        <begin position="1"/>
        <end position="17"/>
    </location>
</feature>
<evidence type="ECO:0000256" key="2">
    <source>
        <dbReference type="ARBA" id="ARBA00004533"/>
    </source>
</evidence>
<evidence type="ECO:0000259" key="7">
    <source>
        <dbReference type="PROSITE" id="PS50887"/>
    </source>
</evidence>
<keyword evidence="6" id="KW-0732">Signal</keyword>
<comment type="cofactor">
    <cofactor evidence="1">
        <name>Mg(2+)</name>
        <dbReference type="ChEBI" id="CHEBI:18420"/>
    </cofactor>
</comment>
<evidence type="ECO:0000256" key="3">
    <source>
        <dbReference type="ARBA" id="ARBA00012528"/>
    </source>
</evidence>
<name>A0A2I0CMZ2_9PSED</name>
<feature type="domain" description="GGDEF" evidence="7">
    <location>
        <begin position="327"/>
        <end position="456"/>
    </location>
</feature>
<dbReference type="EC" id="2.7.7.65" evidence="3"/>
<dbReference type="Proteomes" id="UP000242861">
    <property type="component" value="Unassembled WGS sequence"/>
</dbReference>
<dbReference type="SUPFAM" id="SSF53850">
    <property type="entry name" value="Periplasmic binding protein-like II"/>
    <property type="match status" value="1"/>
</dbReference>
<dbReference type="SMART" id="SM00062">
    <property type="entry name" value="PBPb"/>
    <property type="match status" value="1"/>
</dbReference>
<dbReference type="FunFam" id="3.30.70.270:FF:000001">
    <property type="entry name" value="Diguanylate cyclase domain protein"/>
    <property type="match status" value="1"/>
</dbReference>
<feature type="transmembrane region" description="Helical" evidence="5">
    <location>
        <begin position="264"/>
        <end position="283"/>
    </location>
</feature>
<proteinExistence type="predicted"/>
<dbReference type="GO" id="GO:0005886">
    <property type="term" value="C:plasma membrane"/>
    <property type="evidence" value="ECO:0007669"/>
    <property type="project" value="UniProtKB-SubCell"/>
</dbReference>
<evidence type="ECO:0000256" key="1">
    <source>
        <dbReference type="ARBA" id="ARBA00001946"/>
    </source>
</evidence>
<dbReference type="Gene3D" id="3.40.190.10">
    <property type="entry name" value="Periplasmic binding protein-like II"/>
    <property type="match status" value="2"/>
</dbReference>
<accession>A0A2I0CMZ2</accession>
<evidence type="ECO:0000256" key="5">
    <source>
        <dbReference type="SAM" id="Phobius"/>
    </source>
</evidence>
<reference evidence="9" key="1">
    <citation type="submission" date="2017-12" db="EMBL/GenBank/DDBJ databases">
        <authorList>
            <person name="Yu X.-Y."/>
        </authorList>
    </citation>
    <scope>NUCLEOTIDE SEQUENCE [LARGE SCALE GENOMIC DNA]</scope>
    <source>
        <strain evidence="9">ZYSR67-Z</strain>
    </source>
</reference>
<dbReference type="CDD" id="cd01949">
    <property type="entry name" value="GGDEF"/>
    <property type="match status" value="1"/>
</dbReference>
<dbReference type="Pfam" id="PF00497">
    <property type="entry name" value="SBP_bac_3"/>
    <property type="match status" value="1"/>
</dbReference>
<dbReference type="RefSeq" id="WP_101193975.1">
    <property type="nucleotide sequence ID" value="NZ_PIYS01000026.1"/>
</dbReference>
<dbReference type="AlphaFoldDB" id="A0A2I0CMZ2"/>
<protein>
    <recommendedName>
        <fullName evidence="3">diguanylate cyclase</fullName>
        <ecNumber evidence="3">2.7.7.65</ecNumber>
    </recommendedName>
</protein>
<dbReference type="PANTHER" id="PTHR45138:SF9">
    <property type="entry name" value="DIGUANYLATE CYCLASE DGCM-RELATED"/>
    <property type="match status" value="1"/>
</dbReference>
<keyword evidence="5" id="KW-1133">Transmembrane helix</keyword>
<dbReference type="PANTHER" id="PTHR45138">
    <property type="entry name" value="REGULATORY COMPONENTS OF SENSORY TRANSDUCTION SYSTEM"/>
    <property type="match status" value="1"/>
</dbReference>
<evidence type="ECO:0000256" key="6">
    <source>
        <dbReference type="SAM" id="SignalP"/>
    </source>
</evidence>
<comment type="catalytic activity">
    <reaction evidence="4">
        <text>2 GTP = 3',3'-c-di-GMP + 2 diphosphate</text>
        <dbReference type="Rhea" id="RHEA:24898"/>
        <dbReference type="ChEBI" id="CHEBI:33019"/>
        <dbReference type="ChEBI" id="CHEBI:37565"/>
        <dbReference type="ChEBI" id="CHEBI:58805"/>
        <dbReference type="EC" id="2.7.7.65"/>
    </reaction>
</comment>
<organism evidence="8 9">
    <name type="scientific">Pseudomonas fluvialis</name>
    <dbReference type="NCBI Taxonomy" id="1793966"/>
    <lineage>
        <taxon>Bacteria</taxon>
        <taxon>Pseudomonadati</taxon>
        <taxon>Pseudomonadota</taxon>
        <taxon>Gammaproteobacteria</taxon>
        <taxon>Pseudomonadales</taxon>
        <taxon>Pseudomonadaceae</taxon>
        <taxon>Pseudomonas</taxon>
    </lineage>
</organism>
<dbReference type="EMBL" id="PIYS01000026">
    <property type="protein sequence ID" value="PKF70516.1"/>
    <property type="molecule type" value="Genomic_DNA"/>
</dbReference>
<dbReference type="SUPFAM" id="SSF55073">
    <property type="entry name" value="Nucleotide cyclase"/>
    <property type="match status" value="1"/>
</dbReference>
<dbReference type="GO" id="GO:0043709">
    <property type="term" value="P:cell adhesion involved in single-species biofilm formation"/>
    <property type="evidence" value="ECO:0007669"/>
    <property type="project" value="TreeGrafter"/>
</dbReference>
<dbReference type="NCBIfam" id="TIGR00254">
    <property type="entry name" value="GGDEF"/>
    <property type="match status" value="1"/>
</dbReference>
<dbReference type="InterPro" id="IPR029787">
    <property type="entry name" value="Nucleotide_cyclase"/>
</dbReference>
<dbReference type="InterPro" id="IPR050469">
    <property type="entry name" value="Diguanylate_Cyclase"/>
</dbReference>
<dbReference type="GO" id="GO:0052621">
    <property type="term" value="F:diguanylate cyclase activity"/>
    <property type="evidence" value="ECO:0007669"/>
    <property type="project" value="UniProtKB-EC"/>
</dbReference>
<evidence type="ECO:0000256" key="4">
    <source>
        <dbReference type="ARBA" id="ARBA00034247"/>
    </source>
</evidence>
<dbReference type="InterPro" id="IPR000160">
    <property type="entry name" value="GGDEF_dom"/>
</dbReference>
<dbReference type="GO" id="GO:1902201">
    <property type="term" value="P:negative regulation of bacterial-type flagellum-dependent cell motility"/>
    <property type="evidence" value="ECO:0007669"/>
    <property type="project" value="TreeGrafter"/>
</dbReference>
<comment type="caution">
    <text evidence="8">The sequence shown here is derived from an EMBL/GenBank/DDBJ whole genome shotgun (WGS) entry which is preliminary data.</text>
</comment>
<sequence>MRLLVLSLLLLSLPLNAALPLTEAQRDYLRSNPEVNVCVDPDWQPFEIIDARGEHQGIAADLLRLVAERAGLRLRILPTVDWEASLAASQAGRCQLLSFLNQTAERDAWLLFTEPLFNDVNVLISREEYPPVRDLAALVGARVALPSGTSIEERLRRQYPGLQIVHTQNEAQALSLVNQREAELTMRSLTVAAYTIKQEGWFNLKIAGQVEGFDNLFRIGVLHSEPLLRDLLNLAIASLTPAEVNAIVNRHVPIRIESPTNYRLAAQVALVFALVLLSNLFWIRRLRRLNRRLQHKSSTDVLTGLANRSELNRRSQICFEQAQRHGRPLALIMLDLDHFKQVNDQLGHLVGDRVLRELAALLQGCVRLGDCLGRWGGEEFLLVCPETSGAQAQQLAERIVAQVRHHGFSSGRQHCLSAGVAECVAGESLDSLLQRADEALYQAKSSGRDRVCYLSAGAASPMAQQPG</sequence>
<dbReference type="Gene3D" id="3.30.70.270">
    <property type="match status" value="1"/>
</dbReference>
<dbReference type="Pfam" id="PF00990">
    <property type="entry name" value="GGDEF"/>
    <property type="match status" value="1"/>
</dbReference>
<keyword evidence="5" id="KW-0472">Membrane</keyword>
<evidence type="ECO:0000313" key="8">
    <source>
        <dbReference type="EMBL" id="PKF70516.1"/>
    </source>
</evidence>
<dbReference type="PROSITE" id="PS50887">
    <property type="entry name" value="GGDEF"/>
    <property type="match status" value="1"/>
</dbReference>